<proteinExistence type="predicted"/>
<gene>
    <name evidence="2" type="ORF">AW11_04011</name>
</gene>
<keyword evidence="3" id="KW-1185">Reference proteome</keyword>
<dbReference type="Pfam" id="PF22688">
    <property type="entry name" value="Hda_lid"/>
    <property type="match status" value="1"/>
</dbReference>
<name>A0A011Q447_ACCRE</name>
<dbReference type="GO" id="GO:0005886">
    <property type="term" value="C:plasma membrane"/>
    <property type="evidence" value="ECO:0007669"/>
    <property type="project" value="TreeGrafter"/>
</dbReference>
<dbReference type="SUPFAM" id="SSF52540">
    <property type="entry name" value="P-loop containing nucleoside triphosphate hydrolases"/>
    <property type="match status" value="1"/>
</dbReference>
<dbReference type="PATRIC" id="fig|1454004.3.peg.4117"/>
<dbReference type="EMBL" id="JEMY01000076">
    <property type="protein sequence ID" value="EXI84062.1"/>
    <property type="molecule type" value="Genomic_DNA"/>
</dbReference>
<dbReference type="PANTHER" id="PTHR30050:SF5">
    <property type="entry name" value="DNAA REGULATORY INACTIVATOR HDA"/>
    <property type="match status" value="1"/>
</dbReference>
<reference evidence="2" key="1">
    <citation type="submission" date="2014-02" db="EMBL/GenBank/DDBJ databases">
        <title>Expanding our view of genomic diversity in Candidatus Accumulibacter clades.</title>
        <authorList>
            <person name="Skennerton C.T."/>
            <person name="Barr J.J."/>
            <person name="Slater F.R."/>
            <person name="Bond P.L."/>
            <person name="Tyson G.W."/>
        </authorList>
    </citation>
    <scope>NUCLEOTIDE SEQUENCE [LARGE SCALE GENOMIC DNA]</scope>
</reference>
<dbReference type="PANTHER" id="PTHR30050">
    <property type="entry name" value="CHROMOSOMAL REPLICATION INITIATOR PROTEIN DNAA"/>
    <property type="match status" value="1"/>
</dbReference>
<accession>A0A011Q447</accession>
<dbReference type="eggNOG" id="COG0593">
    <property type="taxonomic scope" value="Bacteria"/>
</dbReference>
<dbReference type="Gene3D" id="3.40.50.300">
    <property type="entry name" value="P-loop containing nucleotide triphosphate hydrolases"/>
    <property type="match status" value="2"/>
</dbReference>
<protein>
    <recommendedName>
        <fullName evidence="1">Hda lid domain-containing protein</fullName>
    </recommendedName>
</protein>
<evidence type="ECO:0000313" key="3">
    <source>
        <dbReference type="Proteomes" id="UP000022141"/>
    </source>
</evidence>
<dbReference type="InterPro" id="IPR055199">
    <property type="entry name" value="Hda_lid"/>
</dbReference>
<sequence>MDHFALPDPESYPKWPSRVLIAPQTDKPDPPRMRQLILDLLPEERPSFENFVAGGNAEALTGLAAWLAPVNREPLFFLWGEAGAGKSHLLQASEAAYSDARIDPDLAQIAPDGCTHAVDNVEALSARGQISLFNLINRLCASGGRLLAAASVPPLQLRLREDLRTRLGSSLVYRLQPLSDGEKLAALGEQARARGLLLPAEAFAYLFLRAPRDMRSLTALLMAIDRYSLEHQRPVTLSLLREVLQTPLER</sequence>
<comment type="caution">
    <text evidence="2">The sequence shown here is derived from an EMBL/GenBank/DDBJ whole genome shotgun (WGS) entry which is preliminary data.</text>
</comment>
<dbReference type="STRING" id="1454004.AW11_04011"/>
<dbReference type="AlphaFoldDB" id="A0A011Q447"/>
<dbReference type="GO" id="GO:0003688">
    <property type="term" value="F:DNA replication origin binding"/>
    <property type="evidence" value="ECO:0007669"/>
    <property type="project" value="TreeGrafter"/>
</dbReference>
<evidence type="ECO:0000313" key="2">
    <source>
        <dbReference type="EMBL" id="EXI84062.1"/>
    </source>
</evidence>
<dbReference type="GO" id="GO:0006270">
    <property type="term" value="P:DNA replication initiation"/>
    <property type="evidence" value="ECO:0007669"/>
    <property type="project" value="TreeGrafter"/>
</dbReference>
<dbReference type="GO" id="GO:0032297">
    <property type="term" value="P:negative regulation of DNA-templated DNA replication initiation"/>
    <property type="evidence" value="ECO:0007669"/>
    <property type="project" value="InterPro"/>
</dbReference>
<dbReference type="Gene3D" id="1.10.8.60">
    <property type="match status" value="1"/>
</dbReference>
<dbReference type="InterPro" id="IPR027417">
    <property type="entry name" value="P-loop_NTPase"/>
</dbReference>
<dbReference type="Proteomes" id="UP000022141">
    <property type="component" value="Unassembled WGS sequence"/>
</dbReference>
<evidence type="ECO:0000259" key="1">
    <source>
        <dbReference type="Pfam" id="PF22688"/>
    </source>
</evidence>
<dbReference type="NCBIfam" id="TIGR03420">
    <property type="entry name" value="DnaA_homol_Hda"/>
    <property type="match status" value="1"/>
</dbReference>
<feature type="domain" description="Hda lid" evidence="1">
    <location>
        <begin position="180"/>
        <end position="244"/>
    </location>
</feature>
<dbReference type="InterPro" id="IPR017788">
    <property type="entry name" value="Hda"/>
</dbReference>
<organism evidence="2 3">
    <name type="scientific">Accumulibacter regalis</name>
    <dbReference type="NCBI Taxonomy" id="522306"/>
    <lineage>
        <taxon>Bacteria</taxon>
        <taxon>Pseudomonadati</taxon>
        <taxon>Pseudomonadota</taxon>
        <taxon>Betaproteobacteria</taxon>
        <taxon>Candidatus Accumulibacter</taxon>
    </lineage>
</organism>